<name>Q6VRG8_HELPX</name>
<proteinExistence type="predicted"/>
<evidence type="ECO:0000256" key="1">
    <source>
        <dbReference type="SAM" id="Phobius"/>
    </source>
</evidence>
<dbReference type="Pfam" id="PF16943">
    <property type="entry name" value="T4SS_CagC"/>
    <property type="match status" value="1"/>
</dbReference>
<organism evidence="2">
    <name type="scientific">Helicobacter pylori</name>
    <name type="common">Campylobacter pylori</name>
    <dbReference type="NCBI Taxonomy" id="210"/>
    <lineage>
        <taxon>Bacteria</taxon>
        <taxon>Pseudomonadati</taxon>
        <taxon>Campylobacterota</taxon>
        <taxon>Epsilonproteobacteria</taxon>
        <taxon>Campylobacterales</taxon>
        <taxon>Helicobacteraceae</taxon>
        <taxon>Helicobacter</taxon>
    </lineage>
</organism>
<feature type="transmembrane region" description="Helical" evidence="1">
    <location>
        <begin position="103"/>
        <end position="122"/>
    </location>
</feature>
<dbReference type="InterPro" id="IPR031607">
    <property type="entry name" value="T4SS_CagC"/>
</dbReference>
<gene>
    <name evidence="2" type="primary">cag25</name>
    <name evidence="2" type="ORF">HP0546</name>
</gene>
<dbReference type="AlphaFoldDB" id="Q6VRG8"/>
<dbReference type="EMBL" id="AH013328">
    <property type="protein sequence ID" value="AAR03969.1"/>
    <property type="molecule type" value="Genomic_DNA"/>
</dbReference>
<evidence type="ECO:0000313" key="2">
    <source>
        <dbReference type="EMBL" id="AAR03969.1"/>
    </source>
</evidence>
<keyword evidence="1" id="KW-1133">Transmembrane helix</keyword>
<keyword evidence="1" id="KW-0812">Transmembrane</keyword>
<protein>
    <submittedName>
        <fullName evidence="2">Cag25</fullName>
    </submittedName>
</protein>
<sequence length="138" mass="14647">MNSIKIFFFGIITPLFQSERKRMKFLTRITDSYKKVVVTLGLVVTTNPLMAVTSPATGVTETKTLVIQIISVLAIVGGCALGVKGIADIWKISDDIKRGQATVFAYAQPIAMLAVAGGIIYLSTKFGFNIGEGSGGAS</sequence>
<feature type="transmembrane region" description="Helical" evidence="1">
    <location>
        <begin position="65"/>
        <end position="83"/>
    </location>
</feature>
<accession>Q6VRG8</accession>
<reference evidence="2" key="1">
    <citation type="journal article" date="2004" name="Gene">
        <title>Comparative analysis of the complete cag pathogenicity island sequence in four Helicobacter pylori isolates.</title>
        <authorList>
            <person name="Blomstergren A."/>
            <person name="Lundin A."/>
            <person name="Nilsson C."/>
            <person name="Engstrand L."/>
            <person name="Lundeberg J."/>
        </authorList>
    </citation>
    <scope>NUCLEOTIDE SEQUENCE</scope>
    <source>
        <strain evidence="2">Du23:2</strain>
    </source>
</reference>
<keyword evidence="1" id="KW-0472">Membrane</keyword>